<organism evidence="2">
    <name type="scientific">marine sediment metagenome</name>
    <dbReference type="NCBI Taxonomy" id="412755"/>
    <lineage>
        <taxon>unclassified sequences</taxon>
        <taxon>metagenomes</taxon>
        <taxon>ecological metagenomes</taxon>
    </lineage>
</organism>
<dbReference type="InterPro" id="IPR027417">
    <property type="entry name" value="P-loop_NTPase"/>
</dbReference>
<evidence type="ECO:0000259" key="1">
    <source>
        <dbReference type="Pfam" id="PF03354"/>
    </source>
</evidence>
<evidence type="ECO:0000313" key="2">
    <source>
        <dbReference type="EMBL" id="KKL58189.1"/>
    </source>
</evidence>
<gene>
    <name evidence="2" type="ORF">LCGC14_2227920</name>
</gene>
<dbReference type="PANTHER" id="PTHR41287:SF1">
    <property type="entry name" value="PROTEIN YMFN"/>
    <property type="match status" value="1"/>
</dbReference>
<sequence>MPLSKLSLKYDGMTKVERFFAKHLQHTKGKSAGKPFDLLPWQQKFFNDLLYTFDDEGNRQYQVAFLSCAKGNGKTQLAAGLALYFLLCDPEPEGEIYSCATQRSQAALTWRAARSMVLANPA</sequence>
<dbReference type="InterPro" id="IPR046461">
    <property type="entry name" value="TerL_ATPase"/>
</dbReference>
<feature type="domain" description="Terminase large subunit-like ATPase" evidence="1">
    <location>
        <begin position="43"/>
        <end position="117"/>
    </location>
</feature>
<protein>
    <recommendedName>
        <fullName evidence="1">Terminase large subunit-like ATPase domain-containing protein</fullName>
    </recommendedName>
</protein>
<name>A0A0F9D978_9ZZZZ</name>
<dbReference type="InterPro" id="IPR005021">
    <property type="entry name" value="Terminase_largesu-like"/>
</dbReference>
<comment type="caution">
    <text evidence="2">The sequence shown here is derived from an EMBL/GenBank/DDBJ whole genome shotgun (WGS) entry which is preliminary data.</text>
</comment>
<proteinExistence type="predicted"/>
<accession>A0A0F9D978</accession>
<feature type="non-terminal residue" evidence="2">
    <location>
        <position position="122"/>
    </location>
</feature>
<dbReference type="PANTHER" id="PTHR41287">
    <property type="match status" value="1"/>
</dbReference>
<dbReference type="Gene3D" id="3.40.50.300">
    <property type="entry name" value="P-loop containing nucleotide triphosphate hydrolases"/>
    <property type="match status" value="1"/>
</dbReference>
<dbReference type="AlphaFoldDB" id="A0A0F9D978"/>
<dbReference type="Pfam" id="PF03354">
    <property type="entry name" value="TerL_ATPase"/>
    <property type="match status" value="1"/>
</dbReference>
<reference evidence="2" key="1">
    <citation type="journal article" date="2015" name="Nature">
        <title>Complex archaea that bridge the gap between prokaryotes and eukaryotes.</title>
        <authorList>
            <person name="Spang A."/>
            <person name="Saw J.H."/>
            <person name="Jorgensen S.L."/>
            <person name="Zaremba-Niedzwiedzka K."/>
            <person name="Martijn J."/>
            <person name="Lind A.E."/>
            <person name="van Eijk R."/>
            <person name="Schleper C."/>
            <person name="Guy L."/>
            <person name="Ettema T.J."/>
        </authorList>
    </citation>
    <scope>NUCLEOTIDE SEQUENCE</scope>
</reference>
<dbReference type="EMBL" id="LAZR01029910">
    <property type="protein sequence ID" value="KKL58189.1"/>
    <property type="molecule type" value="Genomic_DNA"/>
</dbReference>